<evidence type="ECO:0000256" key="2">
    <source>
        <dbReference type="ARBA" id="ARBA00023015"/>
    </source>
</evidence>
<dbReference type="FunFam" id="1.10.10.60:FF:000132">
    <property type="entry name" value="AraC family transcriptional regulator"/>
    <property type="match status" value="1"/>
</dbReference>
<dbReference type="AlphaFoldDB" id="A0A1S8DHP2"/>
<dbReference type="InterPro" id="IPR020449">
    <property type="entry name" value="Tscrpt_reg_AraC-type_HTH"/>
</dbReference>
<evidence type="ECO:0000313" key="8">
    <source>
        <dbReference type="Proteomes" id="UP000242847"/>
    </source>
</evidence>
<feature type="domain" description="HTH araC/xylS-type" evidence="6">
    <location>
        <begin position="166"/>
        <end position="263"/>
    </location>
</feature>
<accession>A0A1S8DHP2</accession>
<dbReference type="Proteomes" id="UP000242847">
    <property type="component" value="Unassembled WGS sequence"/>
</dbReference>
<dbReference type="CDD" id="cd06124">
    <property type="entry name" value="cupin_NimR-like_N"/>
    <property type="match status" value="1"/>
</dbReference>
<sequence length="264" mass="29537">MSTNGQKRLSHRAVPDLPALPRPLYARSESLQRGTTTLWHSHPWAQLSYAISGVLAVHTHSGRFLAPPQRAILVPPDLPHAVISSPDTEMRSLYIERDAMPWRADQCAVLEINALTRELINQFGQIPIEYDESGADGRLVAVLLDQLTAARDTGLYLPWPDDSRLQQVCQALFDNPELALTLGDWSAQLDCSEKTLTRLFQRDTGLSFRAWRQRLRLLSALPMLERGERVTDIALACGYDSTSAFIAAFRTQIGMTPSQFASRQ</sequence>
<dbReference type="Pfam" id="PF02311">
    <property type="entry name" value="AraC_binding"/>
    <property type="match status" value="1"/>
</dbReference>
<evidence type="ECO:0000256" key="3">
    <source>
        <dbReference type="ARBA" id="ARBA00023125"/>
    </source>
</evidence>
<dbReference type="PANTHER" id="PTHR11019">
    <property type="entry name" value="HTH-TYPE TRANSCRIPTIONAL REGULATOR NIMR"/>
    <property type="match status" value="1"/>
</dbReference>
<dbReference type="Gene3D" id="2.60.120.10">
    <property type="entry name" value="Jelly Rolls"/>
    <property type="match status" value="1"/>
</dbReference>
<dbReference type="InterPro" id="IPR003313">
    <property type="entry name" value="AraC-bd"/>
</dbReference>
<dbReference type="PRINTS" id="PR00032">
    <property type="entry name" value="HTHARAC"/>
</dbReference>
<keyword evidence="2" id="KW-0805">Transcription regulation</keyword>
<organism evidence="7 8">
    <name type="scientific">Halopseudomonas pachastrellae</name>
    <dbReference type="NCBI Taxonomy" id="254161"/>
    <lineage>
        <taxon>Bacteria</taxon>
        <taxon>Pseudomonadati</taxon>
        <taxon>Pseudomonadota</taxon>
        <taxon>Gammaproteobacteria</taxon>
        <taxon>Pseudomonadales</taxon>
        <taxon>Pseudomonadaceae</taxon>
        <taxon>Halopseudomonas</taxon>
    </lineage>
</organism>
<dbReference type="GO" id="GO:0009893">
    <property type="term" value="P:positive regulation of metabolic process"/>
    <property type="evidence" value="ECO:0007669"/>
    <property type="project" value="UniProtKB-ARBA"/>
</dbReference>
<dbReference type="PANTHER" id="PTHR11019:SF159">
    <property type="entry name" value="TRANSCRIPTIONAL REGULATOR-RELATED"/>
    <property type="match status" value="1"/>
</dbReference>
<dbReference type="GO" id="GO:0003700">
    <property type="term" value="F:DNA-binding transcription factor activity"/>
    <property type="evidence" value="ECO:0007669"/>
    <property type="project" value="InterPro"/>
</dbReference>
<proteinExistence type="predicted"/>
<name>A0A1S8DHP2_9GAMM</name>
<keyword evidence="1" id="KW-0678">Repressor</keyword>
<dbReference type="PROSITE" id="PS00041">
    <property type="entry name" value="HTH_ARAC_FAMILY_1"/>
    <property type="match status" value="1"/>
</dbReference>
<evidence type="ECO:0000259" key="6">
    <source>
        <dbReference type="PROSITE" id="PS01124"/>
    </source>
</evidence>
<dbReference type="InterPro" id="IPR018060">
    <property type="entry name" value="HTH_AraC"/>
</dbReference>
<dbReference type="STRING" id="254161.SAMN05216256_10636"/>
<comment type="caution">
    <text evidence="7">The sequence shown here is derived from an EMBL/GenBank/DDBJ whole genome shotgun (WGS) entry which is preliminary data.</text>
</comment>
<dbReference type="Pfam" id="PF12833">
    <property type="entry name" value="HTH_18"/>
    <property type="match status" value="1"/>
</dbReference>
<evidence type="ECO:0000256" key="1">
    <source>
        <dbReference type="ARBA" id="ARBA00022491"/>
    </source>
</evidence>
<gene>
    <name evidence="7" type="ORF">BXT89_08105</name>
</gene>
<dbReference type="EMBL" id="MUBC01000014">
    <property type="protein sequence ID" value="ONM44369.1"/>
    <property type="molecule type" value="Genomic_DNA"/>
</dbReference>
<keyword evidence="8" id="KW-1185">Reference proteome</keyword>
<dbReference type="SUPFAM" id="SSF51182">
    <property type="entry name" value="RmlC-like cupins"/>
    <property type="match status" value="1"/>
</dbReference>
<dbReference type="OrthoDB" id="9804543at2"/>
<dbReference type="RefSeq" id="WP_083726508.1">
    <property type="nucleotide sequence ID" value="NZ_FOUD01000006.1"/>
</dbReference>
<dbReference type="InterPro" id="IPR018062">
    <property type="entry name" value="HTH_AraC-typ_CS"/>
</dbReference>
<protein>
    <submittedName>
        <fullName evidence="7">AraC family transcriptional regulator</fullName>
    </submittedName>
</protein>
<keyword evidence="3" id="KW-0238">DNA-binding</keyword>
<evidence type="ECO:0000313" key="7">
    <source>
        <dbReference type="EMBL" id="ONM44369.1"/>
    </source>
</evidence>
<dbReference type="GO" id="GO:0043565">
    <property type="term" value="F:sequence-specific DNA binding"/>
    <property type="evidence" value="ECO:0007669"/>
    <property type="project" value="InterPro"/>
</dbReference>
<dbReference type="SMART" id="SM00342">
    <property type="entry name" value="HTH_ARAC"/>
    <property type="match status" value="1"/>
</dbReference>
<dbReference type="Gene3D" id="1.10.10.60">
    <property type="entry name" value="Homeodomain-like"/>
    <property type="match status" value="1"/>
</dbReference>
<reference evidence="7 8" key="1">
    <citation type="submission" date="2017-01" db="EMBL/GenBank/DDBJ databases">
        <title>Draft genome sequence of Pseudomonas pachastrellae type strain CCUG 46540T from a deep sea.</title>
        <authorList>
            <person name="Gomila M."/>
            <person name="Mulet M."/>
            <person name="Lalucat J."/>
            <person name="Garcia-Valdes E."/>
        </authorList>
    </citation>
    <scope>NUCLEOTIDE SEQUENCE [LARGE SCALE GENOMIC DNA]</scope>
    <source>
        <strain evidence="7 8">CCUG 46540</strain>
    </source>
</reference>
<keyword evidence="4" id="KW-0010">Activator</keyword>
<dbReference type="InterPro" id="IPR011051">
    <property type="entry name" value="RmlC_Cupin_sf"/>
</dbReference>
<dbReference type="InterPro" id="IPR009057">
    <property type="entry name" value="Homeodomain-like_sf"/>
</dbReference>
<dbReference type="InterPro" id="IPR014710">
    <property type="entry name" value="RmlC-like_jellyroll"/>
</dbReference>
<keyword evidence="5" id="KW-0804">Transcription</keyword>
<evidence type="ECO:0000256" key="5">
    <source>
        <dbReference type="ARBA" id="ARBA00023163"/>
    </source>
</evidence>
<evidence type="ECO:0000256" key="4">
    <source>
        <dbReference type="ARBA" id="ARBA00023159"/>
    </source>
</evidence>
<dbReference type="SUPFAM" id="SSF46689">
    <property type="entry name" value="Homeodomain-like"/>
    <property type="match status" value="1"/>
</dbReference>
<dbReference type="PROSITE" id="PS01124">
    <property type="entry name" value="HTH_ARAC_FAMILY_2"/>
    <property type="match status" value="1"/>
</dbReference>